<dbReference type="Gene3D" id="3.40.50.720">
    <property type="entry name" value="NAD(P)-binding Rossmann-like Domain"/>
    <property type="match status" value="1"/>
</dbReference>
<feature type="domain" description="Alcohol dehydrogenase-like C-terminal" evidence="1">
    <location>
        <begin position="32"/>
        <end position="152"/>
    </location>
</feature>
<dbReference type="GO" id="GO:0016628">
    <property type="term" value="F:oxidoreductase activity, acting on the CH-CH group of donors, NAD or NADP as acceptor"/>
    <property type="evidence" value="ECO:0007669"/>
    <property type="project" value="InterPro"/>
</dbReference>
<dbReference type="InterPro" id="IPR036291">
    <property type="entry name" value="NAD(P)-bd_dom_sf"/>
</dbReference>
<protein>
    <submittedName>
        <fullName evidence="2">NAD(P)-binding protein</fullName>
    </submittedName>
</protein>
<keyword evidence="3" id="KW-1185">Reference proteome</keyword>
<dbReference type="EMBL" id="KV429095">
    <property type="protein sequence ID" value="KZT66069.1"/>
    <property type="molecule type" value="Genomic_DNA"/>
</dbReference>
<dbReference type="SUPFAM" id="SSF51735">
    <property type="entry name" value="NAD(P)-binding Rossmann-fold domains"/>
    <property type="match status" value="1"/>
</dbReference>
<organism evidence="2 3">
    <name type="scientific">Daedalea quercina L-15889</name>
    <dbReference type="NCBI Taxonomy" id="1314783"/>
    <lineage>
        <taxon>Eukaryota</taxon>
        <taxon>Fungi</taxon>
        <taxon>Dikarya</taxon>
        <taxon>Basidiomycota</taxon>
        <taxon>Agaricomycotina</taxon>
        <taxon>Agaricomycetes</taxon>
        <taxon>Polyporales</taxon>
        <taxon>Fomitopsis</taxon>
    </lineage>
</organism>
<dbReference type="InterPro" id="IPR013149">
    <property type="entry name" value="ADH-like_C"/>
</dbReference>
<proteinExistence type="predicted"/>
<evidence type="ECO:0000313" key="2">
    <source>
        <dbReference type="EMBL" id="KZT66069.1"/>
    </source>
</evidence>
<name>A0A165MSM5_9APHY</name>
<gene>
    <name evidence="2" type="ORF">DAEQUDRAFT_675651</name>
</gene>
<evidence type="ECO:0000313" key="3">
    <source>
        <dbReference type="Proteomes" id="UP000076727"/>
    </source>
</evidence>
<dbReference type="AlphaFoldDB" id="A0A165MSM5"/>
<accession>A0A165MSM5</accession>
<dbReference type="InterPro" id="IPR045010">
    <property type="entry name" value="MDR_fam"/>
</dbReference>
<dbReference type="Proteomes" id="UP000076727">
    <property type="component" value="Unassembled WGS sequence"/>
</dbReference>
<dbReference type="CDD" id="cd05288">
    <property type="entry name" value="PGDH"/>
    <property type="match status" value="1"/>
</dbReference>
<dbReference type="OrthoDB" id="809632at2759"/>
<sequence>MSAHFYQIRKGIIEIGQIKAGETLVVSGAAGAIGSLVCQIAKDRGAKVYGTAGSAEKCRYLEEELGVSKALNYKSPTFQEDFLREIGMFDVLFDNVGGEFLDFALTRMNLHARLILCGDEPAPVKNFPRILFKRAKVQAFILPDHQDRFAEGTKYLAEKLAQGAIKYKYHVVEGIREAPSAINMLFTGKNNGKSHVSVRCLYFPACVADGWLCRVVKV</sequence>
<dbReference type="PANTHER" id="PTHR43205">
    <property type="entry name" value="PROSTAGLANDIN REDUCTASE"/>
    <property type="match status" value="1"/>
</dbReference>
<evidence type="ECO:0000259" key="1">
    <source>
        <dbReference type="Pfam" id="PF00107"/>
    </source>
</evidence>
<reference evidence="2 3" key="1">
    <citation type="journal article" date="2016" name="Mol. Biol. Evol.">
        <title>Comparative Genomics of Early-Diverging Mushroom-Forming Fungi Provides Insights into the Origins of Lignocellulose Decay Capabilities.</title>
        <authorList>
            <person name="Nagy L.G."/>
            <person name="Riley R."/>
            <person name="Tritt A."/>
            <person name="Adam C."/>
            <person name="Daum C."/>
            <person name="Floudas D."/>
            <person name="Sun H."/>
            <person name="Yadav J.S."/>
            <person name="Pangilinan J."/>
            <person name="Larsson K.H."/>
            <person name="Matsuura K."/>
            <person name="Barry K."/>
            <person name="Labutti K."/>
            <person name="Kuo R."/>
            <person name="Ohm R.A."/>
            <person name="Bhattacharya S.S."/>
            <person name="Shirouzu T."/>
            <person name="Yoshinaga Y."/>
            <person name="Martin F.M."/>
            <person name="Grigoriev I.V."/>
            <person name="Hibbett D.S."/>
        </authorList>
    </citation>
    <scope>NUCLEOTIDE SEQUENCE [LARGE SCALE GENOMIC DNA]</scope>
    <source>
        <strain evidence="2 3">L-15889</strain>
    </source>
</reference>
<dbReference type="PANTHER" id="PTHR43205:SF42">
    <property type="entry name" value="ALCOHOL DEHYDROGENASE, ZINC-CONTAINING (AFU_ORTHOLOGUE AFUA_7G04530)"/>
    <property type="match status" value="1"/>
</dbReference>
<dbReference type="Pfam" id="PF00107">
    <property type="entry name" value="ADH_zinc_N"/>
    <property type="match status" value="1"/>
</dbReference>